<dbReference type="Proteomes" id="UP000198844">
    <property type="component" value="Unassembled WGS sequence"/>
</dbReference>
<organism evidence="1 2">
    <name type="scientific">Paraburkholderia aspalathi</name>
    <dbReference type="NCBI Taxonomy" id="1324617"/>
    <lineage>
        <taxon>Bacteria</taxon>
        <taxon>Pseudomonadati</taxon>
        <taxon>Pseudomonadota</taxon>
        <taxon>Betaproteobacteria</taxon>
        <taxon>Burkholderiales</taxon>
        <taxon>Burkholderiaceae</taxon>
        <taxon>Paraburkholderia</taxon>
    </lineage>
</organism>
<evidence type="ECO:0000313" key="2">
    <source>
        <dbReference type="Proteomes" id="UP000198844"/>
    </source>
</evidence>
<name>A0A1I6ZJ70_9BURK</name>
<dbReference type="EMBL" id="FPBH01000002">
    <property type="protein sequence ID" value="SFT62729.1"/>
    <property type="molecule type" value="Genomic_DNA"/>
</dbReference>
<proteinExistence type="predicted"/>
<evidence type="ECO:0000313" key="1">
    <source>
        <dbReference type="EMBL" id="SFT62729.1"/>
    </source>
</evidence>
<accession>A0A1I6ZJ70</accession>
<gene>
    <name evidence="1" type="ORF">SAMN05192563_1002391</name>
</gene>
<dbReference type="AlphaFoldDB" id="A0A1I6ZJ70"/>
<reference evidence="1 2" key="1">
    <citation type="submission" date="2016-10" db="EMBL/GenBank/DDBJ databases">
        <authorList>
            <person name="de Groot N.N."/>
        </authorList>
    </citation>
    <scope>NUCLEOTIDE SEQUENCE [LARGE SCALE GENOMIC DNA]</scope>
    <source>
        <strain evidence="1 2">LMG 27731</strain>
    </source>
</reference>
<sequence>MTMHPDPRLAILADLEAVEEIVRQAYSPYISRIGYAKTHRAEEKGLKRVFMVKHLA</sequence>
<protein>
    <submittedName>
        <fullName evidence="1">Uncharacterized protein</fullName>
    </submittedName>
</protein>